<keyword evidence="5" id="KW-1185">Reference proteome</keyword>
<accession>A0ABY8WRJ6</accession>
<dbReference type="NCBIfam" id="TIGR00254">
    <property type="entry name" value="GGDEF"/>
    <property type="match status" value="1"/>
</dbReference>
<dbReference type="InterPro" id="IPR052163">
    <property type="entry name" value="DGC-Regulatory_Protein"/>
</dbReference>
<feature type="chain" id="PRO_5046212293" evidence="2">
    <location>
        <begin position="20"/>
        <end position="477"/>
    </location>
</feature>
<protein>
    <submittedName>
        <fullName evidence="4">Diguanylate cyclase</fullName>
        <ecNumber evidence="4">2.7.7.65</ecNumber>
    </submittedName>
</protein>
<keyword evidence="1" id="KW-1133">Transmembrane helix</keyword>
<dbReference type="InterPro" id="IPR029787">
    <property type="entry name" value="Nucleotide_cyclase"/>
</dbReference>
<gene>
    <name evidence="4" type="ORF">ACTOB_003384</name>
</gene>
<feature type="transmembrane region" description="Helical" evidence="1">
    <location>
        <begin position="253"/>
        <end position="271"/>
    </location>
</feature>
<feature type="transmembrane region" description="Helical" evidence="1">
    <location>
        <begin position="283"/>
        <end position="302"/>
    </location>
</feature>
<feature type="domain" description="GGDEF" evidence="3">
    <location>
        <begin position="339"/>
        <end position="475"/>
    </location>
</feature>
<evidence type="ECO:0000313" key="5">
    <source>
        <dbReference type="Proteomes" id="UP001240150"/>
    </source>
</evidence>
<keyword evidence="4" id="KW-0808">Transferase</keyword>
<keyword evidence="1" id="KW-0812">Transmembrane</keyword>
<sequence>MTRRMLQLYVALAAAAATAAGVTSGGPFGDLVYFGAYLPMTGLLCWSAARRRRSSDYLPWLCLALGQVAWLTGDAVYPVSTYLHRAVDGTASAVLWTAGYLAYGAALVAMARRRAGRWLRPAVLDMLTMVVAASIVIWVAFVSPFLTELAADPLGAYLYLMGPMGDLGIFAGVLLLVFSPGRRGGATRLLVSSAVLRIASDLGSNFIPSLDQSAAVATAVILLSNGLLIAAALHEQSGELTVAARRSPTLHAARIWFLGVGLLTAPAALFARRDYAEGERLLLFSATVVTAALILARFASALRSLERAERTLDHRSRHDPLTGLLNRAALGDELEACPPGSTVLYLDLDGFKAVNDGFGHAAGDAILRTVAQRLTAAVRDCDTVARLGGDEFAVVLTGLSSTDAVPVAERILRDVAVPVEHEGAWHTVGASIGIAGIDAPGSTAEWRPAALLRAADTAMYQAKRLGRGRWVLAEAAA</sequence>
<dbReference type="SUPFAM" id="SSF55073">
    <property type="entry name" value="Nucleotide cyclase"/>
    <property type="match status" value="1"/>
</dbReference>
<evidence type="ECO:0000256" key="1">
    <source>
        <dbReference type="SAM" id="Phobius"/>
    </source>
</evidence>
<feature type="transmembrane region" description="Helical" evidence="1">
    <location>
        <begin position="123"/>
        <end position="145"/>
    </location>
</feature>
<feature type="transmembrane region" description="Helical" evidence="1">
    <location>
        <begin position="56"/>
        <end position="73"/>
    </location>
</feature>
<organism evidence="4 5">
    <name type="scientific">Actinoplanes oblitus</name>
    <dbReference type="NCBI Taxonomy" id="3040509"/>
    <lineage>
        <taxon>Bacteria</taxon>
        <taxon>Bacillati</taxon>
        <taxon>Actinomycetota</taxon>
        <taxon>Actinomycetes</taxon>
        <taxon>Micromonosporales</taxon>
        <taxon>Micromonosporaceae</taxon>
        <taxon>Actinoplanes</taxon>
    </lineage>
</organism>
<name>A0ABY8WRJ6_9ACTN</name>
<feature type="transmembrane region" description="Helical" evidence="1">
    <location>
        <begin position="31"/>
        <end position="49"/>
    </location>
</feature>
<dbReference type="SMART" id="SM00267">
    <property type="entry name" value="GGDEF"/>
    <property type="match status" value="1"/>
</dbReference>
<keyword evidence="4" id="KW-0548">Nucleotidyltransferase</keyword>
<evidence type="ECO:0000256" key="2">
    <source>
        <dbReference type="SAM" id="SignalP"/>
    </source>
</evidence>
<dbReference type="RefSeq" id="WP_284921161.1">
    <property type="nucleotide sequence ID" value="NZ_CP126980.1"/>
</dbReference>
<evidence type="ECO:0000313" key="4">
    <source>
        <dbReference type="EMBL" id="WIM99723.1"/>
    </source>
</evidence>
<dbReference type="InterPro" id="IPR043128">
    <property type="entry name" value="Rev_trsase/Diguanyl_cyclase"/>
</dbReference>
<reference evidence="4 5" key="1">
    <citation type="submission" date="2023-06" db="EMBL/GenBank/DDBJ databases">
        <authorList>
            <person name="Yushchuk O."/>
            <person name="Binda E."/>
            <person name="Ruckert-Reed C."/>
            <person name="Fedorenko V."/>
            <person name="Kalinowski J."/>
            <person name="Marinelli F."/>
        </authorList>
    </citation>
    <scope>NUCLEOTIDE SEQUENCE [LARGE SCALE GENOMIC DNA]</scope>
    <source>
        <strain evidence="4 5">NRRL 3884</strain>
    </source>
</reference>
<feature type="transmembrane region" description="Helical" evidence="1">
    <location>
        <begin position="93"/>
        <end position="111"/>
    </location>
</feature>
<proteinExistence type="predicted"/>
<dbReference type="PROSITE" id="PS50887">
    <property type="entry name" value="GGDEF"/>
    <property type="match status" value="1"/>
</dbReference>
<dbReference type="Proteomes" id="UP001240150">
    <property type="component" value="Chromosome"/>
</dbReference>
<keyword evidence="1" id="KW-0472">Membrane</keyword>
<dbReference type="PANTHER" id="PTHR46663:SF2">
    <property type="entry name" value="GGDEF DOMAIN-CONTAINING PROTEIN"/>
    <property type="match status" value="1"/>
</dbReference>
<dbReference type="EMBL" id="CP126980">
    <property type="protein sequence ID" value="WIM99723.1"/>
    <property type="molecule type" value="Genomic_DNA"/>
</dbReference>
<dbReference type="EC" id="2.7.7.65" evidence="4"/>
<dbReference type="GO" id="GO:0052621">
    <property type="term" value="F:diguanylate cyclase activity"/>
    <property type="evidence" value="ECO:0007669"/>
    <property type="project" value="UniProtKB-EC"/>
</dbReference>
<feature type="signal peptide" evidence="2">
    <location>
        <begin position="1"/>
        <end position="19"/>
    </location>
</feature>
<dbReference type="CDD" id="cd01949">
    <property type="entry name" value="GGDEF"/>
    <property type="match status" value="1"/>
</dbReference>
<dbReference type="PANTHER" id="PTHR46663">
    <property type="entry name" value="DIGUANYLATE CYCLASE DGCT-RELATED"/>
    <property type="match status" value="1"/>
</dbReference>
<evidence type="ECO:0000259" key="3">
    <source>
        <dbReference type="PROSITE" id="PS50887"/>
    </source>
</evidence>
<keyword evidence="2" id="KW-0732">Signal</keyword>
<dbReference type="Pfam" id="PF00990">
    <property type="entry name" value="GGDEF"/>
    <property type="match status" value="1"/>
</dbReference>
<dbReference type="InterPro" id="IPR000160">
    <property type="entry name" value="GGDEF_dom"/>
</dbReference>
<dbReference type="Gene3D" id="3.30.70.270">
    <property type="match status" value="1"/>
</dbReference>
<feature type="transmembrane region" description="Helical" evidence="1">
    <location>
        <begin position="157"/>
        <end position="177"/>
    </location>
</feature>